<dbReference type="PANTHER" id="PTHR12826:SF15">
    <property type="entry name" value="RIBONUCLEASE Y"/>
    <property type="match status" value="1"/>
</dbReference>
<feature type="domain" description="HD" evidence="8">
    <location>
        <begin position="326"/>
        <end position="419"/>
    </location>
</feature>
<dbReference type="InterPro" id="IPR003607">
    <property type="entry name" value="HD/PDEase_dom"/>
</dbReference>
<evidence type="ECO:0000256" key="2">
    <source>
        <dbReference type="ARBA" id="ARBA00022759"/>
    </source>
</evidence>
<reference evidence="9 10" key="1">
    <citation type="journal article" date="2016" name="Nat. Commun.">
        <title>Thousands of microbial genomes shed light on interconnected biogeochemical processes in an aquifer system.</title>
        <authorList>
            <person name="Anantharaman K."/>
            <person name="Brown C.T."/>
            <person name="Hug L.A."/>
            <person name="Sharon I."/>
            <person name="Castelle C.J."/>
            <person name="Probst A.J."/>
            <person name="Thomas B.C."/>
            <person name="Singh A."/>
            <person name="Wilkins M.J."/>
            <person name="Karaoz U."/>
            <person name="Brodie E.L."/>
            <person name="Williams K.H."/>
            <person name="Hubbard S.S."/>
            <person name="Banfield J.F."/>
        </authorList>
    </citation>
    <scope>NUCLEOTIDE SEQUENCE [LARGE SCALE GENOMIC DNA]</scope>
</reference>
<dbReference type="InterPro" id="IPR017705">
    <property type="entry name" value="Ribonuclease_Y"/>
</dbReference>
<dbReference type="PROSITE" id="PS51831">
    <property type="entry name" value="HD"/>
    <property type="match status" value="1"/>
</dbReference>
<evidence type="ECO:0000256" key="1">
    <source>
        <dbReference type="ARBA" id="ARBA00022722"/>
    </source>
</evidence>
<dbReference type="EMBL" id="MGJP01000020">
    <property type="protein sequence ID" value="OGN09994.1"/>
    <property type="molecule type" value="Genomic_DNA"/>
</dbReference>
<proteinExistence type="inferred from homology"/>
<dbReference type="GO" id="GO:0005886">
    <property type="term" value="C:plasma membrane"/>
    <property type="evidence" value="ECO:0007669"/>
    <property type="project" value="UniProtKB-SubCell"/>
</dbReference>
<comment type="similarity">
    <text evidence="5">Belongs to the RNase Y family.</text>
</comment>
<keyword evidence="5" id="KW-1133">Transmembrane helix</keyword>
<dbReference type="SMART" id="SM00471">
    <property type="entry name" value="HDc"/>
    <property type="match status" value="1"/>
</dbReference>
<keyword evidence="5" id="KW-0472">Membrane</keyword>
<dbReference type="SUPFAM" id="SSF109604">
    <property type="entry name" value="HD-domain/PDEase-like"/>
    <property type="match status" value="1"/>
</dbReference>
<organism evidence="9 10">
    <name type="scientific">Candidatus Yanofskybacteria bacterium RIFCSPHIGHO2_02_FULL_41_11</name>
    <dbReference type="NCBI Taxonomy" id="1802675"/>
    <lineage>
        <taxon>Bacteria</taxon>
        <taxon>Candidatus Yanofskyibacteriota</taxon>
    </lineage>
</organism>
<dbReference type="InterPro" id="IPR006675">
    <property type="entry name" value="HDIG_dom"/>
</dbReference>
<dbReference type="AlphaFoldDB" id="A0A1F8F9Z0"/>
<dbReference type="Pfam" id="PF12072">
    <property type="entry name" value="RNase_Y_N"/>
    <property type="match status" value="1"/>
</dbReference>
<evidence type="ECO:0000256" key="5">
    <source>
        <dbReference type="HAMAP-Rule" id="MF_00335"/>
    </source>
</evidence>
<evidence type="ECO:0000256" key="4">
    <source>
        <dbReference type="ARBA" id="ARBA00022884"/>
    </source>
</evidence>
<dbReference type="InterPro" id="IPR004088">
    <property type="entry name" value="KH_dom_type_1"/>
</dbReference>
<dbReference type="SMART" id="SM00322">
    <property type="entry name" value="KH"/>
    <property type="match status" value="1"/>
</dbReference>
<keyword evidence="1 5" id="KW-0540">Nuclease</keyword>
<evidence type="ECO:0000256" key="6">
    <source>
        <dbReference type="NCBIfam" id="TIGR03319"/>
    </source>
</evidence>
<dbReference type="CDD" id="cd22431">
    <property type="entry name" value="KH-I_RNaseY"/>
    <property type="match status" value="1"/>
</dbReference>
<sequence length="510" mass="57100">MFSQLSPLVAAVSALLPGIIIGYLIRQLLSSKRISSAESKAEAILNESKSKSQDILLEAKNKALAILEDAKKEEKERNVQLSRIENLLTKKESELELRAKELIEEKEIFKAKTAELNVIKTELEQAKLRQFGELEKLSGFSRERARSEMLSRVEEEYKEDLYKQLKRLEQENGEELDKKAREILTTAIQRYAASHIADVTTTVVSLPSDEVKGKIIGKEGRNIKAIERLTGVDIIIDDTPEALVVSGYDPVRRQIAKLAIDKLIADGRIHPAKIEEMVEKARNEINEKIREAGEAALFETGIGPVDPKLTFLLGRLAFRTSFGQNVLLHSIEMTHIAGMLAAELGLDVSIAKKAALFHDIGKAVDHEVQGTHVEIGRKILQKFGVDPKVINGMEAHHEEYPYATLESRIVQAADAISGARPGARRDTVEIYLKRLEDLERIAGSFDGVEKSYAIQAGRELRIFVTPTQIDDLRAIKLAKDIAKKIEDEMKYPGEIKVNVIRETRAIEYAR</sequence>
<keyword evidence="4 5" id="KW-0694">RNA-binding</keyword>
<comment type="subcellular location">
    <subcellularLocation>
        <location evidence="5">Cell membrane</location>
        <topology evidence="5">Single-pass membrane protein</topology>
    </subcellularLocation>
</comment>
<keyword evidence="3 5" id="KW-0378">Hydrolase</keyword>
<protein>
    <recommendedName>
        <fullName evidence="5 6">Ribonuclease Y</fullName>
        <shortName evidence="5">RNase Y</shortName>
        <ecNumber evidence="5 6">3.1.-.-</ecNumber>
    </recommendedName>
</protein>
<dbReference type="InterPro" id="IPR022711">
    <property type="entry name" value="RNase_Y_N"/>
</dbReference>
<gene>
    <name evidence="5" type="primary">rny</name>
    <name evidence="9" type="ORF">A3J46_06500</name>
</gene>
<keyword evidence="5" id="KW-0812">Transmembrane</keyword>
<dbReference type="NCBIfam" id="TIGR00277">
    <property type="entry name" value="HDIG"/>
    <property type="match status" value="1"/>
</dbReference>
<feature type="transmembrane region" description="Helical" evidence="5">
    <location>
        <begin position="6"/>
        <end position="25"/>
    </location>
</feature>
<dbReference type="GO" id="GO:0006402">
    <property type="term" value="P:mRNA catabolic process"/>
    <property type="evidence" value="ECO:0007669"/>
    <property type="project" value="UniProtKB-UniRule"/>
</dbReference>
<comment type="function">
    <text evidence="5">Endoribonuclease that initiates mRNA decay.</text>
</comment>
<dbReference type="GO" id="GO:0016787">
    <property type="term" value="F:hydrolase activity"/>
    <property type="evidence" value="ECO:0007669"/>
    <property type="project" value="UniProtKB-KW"/>
</dbReference>
<dbReference type="CDD" id="cd00077">
    <property type="entry name" value="HDc"/>
    <property type="match status" value="1"/>
</dbReference>
<accession>A0A1F8F9Z0</accession>
<keyword evidence="2 5" id="KW-0255">Endonuclease</keyword>
<dbReference type="InterPro" id="IPR006674">
    <property type="entry name" value="HD_domain"/>
</dbReference>
<dbReference type="Pfam" id="PF00013">
    <property type="entry name" value="KH_1"/>
    <property type="match status" value="1"/>
</dbReference>
<dbReference type="Gene3D" id="1.10.3210.10">
    <property type="entry name" value="Hypothetical protein af1432"/>
    <property type="match status" value="1"/>
</dbReference>
<evidence type="ECO:0000313" key="10">
    <source>
        <dbReference type="Proteomes" id="UP000177167"/>
    </source>
</evidence>
<dbReference type="Pfam" id="PF01966">
    <property type="entry name" value="HD"/>
    <property type="match status" value="1"/>
</dbReference>
<dbReference type="Gene3D" id="3.30.1370.10">
    <property type="entry name" value="K Homology domain, type 1"/>
    <property type="match status" value="1"/>
</dbReference>
<evidence type="ECO:0000313" key="9">
    <source>
        <dbReference type="EMBL" id="OGN09994.1"/>
    </source>
</evidence>
<name>A0A1F8F9Z0_9BACT</name>
<dbReference type="HAMAP" id="MF_00335">
    <property type="entry name" value="RNase_Y"/>
    <property type="match status" value="1"/>
</dbReference>
<comment type="caution">
    <text evidence="9">The sequence shown here is derived from an EMBL/GenBank/DDBJ whole genome shotgun (WGS) entry which is preliminary data.</text>
</comment>
<evidence type="ECO:0000256" key="3">
    <source>
        <dbReference type="ARBA" id="ARBA00022801"/>
    </source>
</evidence>
<dbReference type="InterPro" id="IPR036612">
    <property type="entry name" value="KH_dom_type_1_sf"/>
</dbReference>
<feature type="coiled-coil region" evidence="7">
    <location>
        <begin position="151"/>
        <end position="178"/>
    </location>
</feature>
<evidence type="ECO:0000259" key="8">
    <source>
        <dbReference type="PROSITE" id="PS51831"/>
    </source>
</evidence>
<dbReference type="Proteomes" id="UP000177167">
    <property type="component" value="Unassembled WGS sequence"/>
</dbReference>
<keyword evidence="5" id="KW-1003">Cell membrane</keyword>
<feature type="coiled-coil region" evidence="7">
    <location>
        <begin position="56"/>
        <end position="112"/>
    </location>
</feature>
<dbReference type="EC" id="3.1.-.-" evidence="5 6"/>
<dbReference type="GO" id="GO:0004521">
    <property type="term" value="F:RNA endonuclease activity"/>
    <property type="evidence" value="ECO:0007669"/>
    <property type="project" value="UniProtKB-UniRule"/>
</dbReference>
<dbReference type="NCBIfam" id="TIGR03319">
    <property type="entry name" value="RNase_Y"/>
    <property type="match status" value="1"/>
</dbReference>
<dbReference type="PROSITE" id="PS50084">
    <property type="entry name" value="KH_TYPE_1"/>
    <property type="match status" value="1"/>
</dbReference>
<dbReference type="InterPro" id="IPR004087">
    <property type="entry name" value="KH_dom"/>
</dbReference>
<keyword evidence="7" id="KW-0175">Coiled coil</keyword>
<dbReference type="GO" id="GO:0003723">
    <property type="term" value="F:RNA binding"/>
    <property type="evidence" value="ECO:0007669"/>
    <property type="project" value="UniProtKB-UniRule"/>
</dbReference>
<evidence type="ECO:0000256" key="7">
    <source>
        <dbReference type="SAM" id="Coils"/>
    </source>
</evidence>
<dbReference type="PANTHER" id="PTHR12826">
    <property type="entry name" value="RIBONUCLEASE Y"/>
    <property type="match status" value="1"/>
</dbReference>
<dbReference type="SUPFAM" id="SSF54791">
    <property type="entry name" value="Eukaryotic type KH-domain (KH-domain type I)"/>
    <property type="match status" value="1"/>
</dbReference>